<gene>
    <name evidence="1" type="ORF">FSB_LOCUS6474</name>
</gene>
<dbReference type="AlphaFoldDB" id="A0A2N9EUS2"/>
<dbReference type="EMBL" id="OIVN01000336">
    <property type="protein sequence ID" value="SPC78592.1"/>
    <property type="molecule type" value="Genomic_DNA"/>
</dbReference>
<sequence length="110" mass="12004">MISGTVHAADFCITAQRLLAATKSSWEMKKHDERPMTMSIPVPKGTQGVAPTAQTREEATLLMLIRFEECGLVEGSQFRDLSSHGLLSLSLLGGSMMGSWMPSHMRHAST</sequence>
<proteinExistence type="predicted"/>
<accession>A0A2N9EUS2</accession>
<protein>
    <submittedName>
        <fullName evidence="1">Uncharacterized protein</fullName>
    </submittedName>
</protein>
<name>A0A2N9EUS2_FAGSY</name>
<evidence type="ECO:0000313" key="1">
    <source>
        <dbReference type="EMBL" id="SPC78592.1"/>
    </source>
</evidence>
<reference evidence="1" key="1">
    <citation type="submission" date="2018-02" db="EMBL/GenBank/DDBJ databases">
        <authorList>
            <person name="Cohen D.B."/>
            <person name="Kent A.D."/>
        </authorList>
    </citation>
    <scope>NUCLEOTIDE SEQUENCE</scope>
</reference>
<organism evidence="1">
    <name type="scientific">Fagus sylvatica</name>
    <name type="common">Beechnut</name>
    <dbReference type="NCBI Taxonomy" id="28930"/>
    <lineage>
        <taxon>Eukaryota</taxon>
        <taxon>Viridiplantae</taxon>
        <taxon>Streptophyta</taxon>
        <taxon>Embryophyta</taxon>
        <taxon>Tracheophyta</taxon>
        <taxon>Spermatophyta</taxon>
        <taxon>Magnoliopsida</taxon>
        <taxon>eudicotyledons</taxon>
        <taxon>Gunneridae</taxon>
        <taxon>Pentapetalae</taxon>
        <taxon>rosids</taxon>
        <taxon>fabids</taxon>
        <taxon>Fagales</taxon>
        <taxon>Fagaceae</taxon>
        <taxon>Fagus</taxon>
    </lineage>
</organism>